<accession>A0A4Q0T5Z1</accession>
<evidence type="ECO:0000313" key="1">
    <source>
        <dbReference type="EMBL" id="RXH58412.1"/>
    </source>
</evidence>
<dbReference type="GO" id="GO:0006313">
    <property type="term" value="P:DNA transposition"/>
    <property type="evidence" value="ECO:0007669"/>
    <property type="project" value="InterPro"/>
</dbReference>
<dbReference type="GO" id="GO:0004803">
    <property type="term" value="F:transposase activity"/>
    <property type="evidence" value="ECO:0007669"/>
    <property type="project" value="InterPro"/>
</dbReference>
<dbReference type="Pfam" id="PF01527">
    <property type="entry name" value="HTH_Tnp_1"/>
    <property type="match status" value="1"/>
</dbReference>
<reference evidence="2" key="2">
    <citation type="submission" date="2019-02" db="EMBL/GenBank/DDBJ databases">
        <title>Granulicella sibirica sp. nov., a psychrotolerant acidobacterium isolated from an organic soil layer in forested tundra, West Siberia.</title>
        <authorList>
            <person name="Oshkin I.Y."/>
            <person name="Kulichevskaya I.S."/>
            <person name="Rijpstra W.I.C."/>
            <person name="Sinninghe Damste J.S."/>
            <person name="Rakitin A.L."/>
            <person name="Ravin N.V."/>
            <person name="Dedysh S.N."/>
        </authorList>
    </citation>
    <scope>NUCLEOTIDE SEQUENCE [LARGE SCALE GENOMIC DNA]</scope>
    <source>
        <strain evidence="2">AF10</strain>
    </source>
</reference>
<evidence type="ECO:0000313" key="2">
    <source>
        <dbReference type="Proteomes" id="UP000289437"/>
    </source>
</evidence>
<dbReference type="GO" id="GO:0043565">
    <property type="term" value="F:sequence-specific DNA binding"/>
    <property type="evidence" value="ECO:0007669"/>
    <property type="project" value="InterPro"/>
</dbReference>
<dbReference type="RefSeq" id="WP_128912412.1">
    <property type="nucleotide sequence ID" value="NZ_RDSM01000001.1"/>
</dbReference>
<reference evidence="1 2" key="1">
    <citation type="submission" date="2018-11" db="EMBL/GenBank/DDBJ databases">
        <authorList>
            <person name="Mardanov A.V."/>
            <person name="Ravin N.V."/>
            <person name="Dedysh S.N."/>
        </authorList>
    </citation>
    <scope>NUCLEOTIDE SEQUENCE [LARGE SCALE GENOMIC DNA]</scope>
    <source>
        <strain evidence="1 2">AF10</strain>
    </source>
</reference>
<sequence>MEAAEPVVRRRRERQFRSTEEKRLIVDATRRAGVSVAAVAQAHGVNANQVFYWRKLYDAGQLECKPSLPPNLEVPRACLLPVTLDVEEQHGLVGEGEADRRTCSCSSEASIELTLTRGKVRVVGAVDAGTLQNVLGCLLA</sequence>
<dbReference type="AlphaFoldDB" id="A0A4Q0T5Z1"/>
<dbReference type="InterPro" id="IPR002514">
    <property type="entry name" value="Transposase_8"/>
</dbReference>
<proteinExistence type="predicted"/>
<dbReference type="NCBIfam" id="NF047595">
    <property type="entry name" value="IS66_ISRel24_TnpA"/>
    <property type="match status" value="1"/>
</dbReference>
<comment type="caution">
    <text evidence="1">The sequence shown here is derived from an EMBL/GenBank/DDBJ whole genome shotgun (WGS) entry which is preliminary data.</text>
</comment>
<protein>
    <submittedName>
        <fullName evidence="1">Putative transposition-related protein</fullName>
    </submittedName>
</protein>
<gene>
    <name evidence="1" type="ORF">GRAN_1722</name>
</gene>
<dbReference type="SUPFAM" id="SSF48295">
    <property type="entry name" value="TrpR-like"/>
    <property type="match status" value="1"/>
</dbReference>
<dbReference type="OrthoDB" id="123103at2"/>
<name>A0A4Q0T5Z1_9BACT</name>
<dbReference type="InterPro" id="IPR010921">
    <property type="entry name" value="Trp_repressor/repl_initiator"/>
</dbReference>
<dbReference type="EMBL" id="RDSM01000001">
    <property type="protein sequence ID" value="RXH58412.1"/>
    <property type="molecule type" value="Genomic_DNA"/>
</dbReference>
<organism evidence="1 2">
    <name type="scientific">Granulicella sibirica</name>
    <dbReference type="NCBI Taxonomy" id="2479048"/>
    <lineage>
        <taxon>Bacteria</taxon>
        <taxon>Pseudomonadati</taxon>
        <taxon>Acidobacteriota</taxon>
        <taxon>Terriglobia</taxon>
        <taxon>Terriglobales</taxon>
        <taxon>Acidobacteriaceae</taxon>
        <taxon>Granulicella</taxon>
    </lineage>
</organism>
<keyword evidence="2" id="KW-1185">Reference proteome</keyword>
<dbReference type="Proteomes" id="UP000289437">
    <property type="component" value="Unassembled WGS sequence"/>
</dbReference>